<dbReference type="PROSITE" id="PS51406">
    <property type="entry name" value="FIBRINOGEN_C_2"/>
    <property type="match status" value="1"/>
</dbReference>
<reference evidence="4" key="1">
    <citation type="submission" date="2011-07" db="EMBL/GenBank/DDBJ databases">
        <title>Co-evolution of Self-incompatibility Ligands and Receptors in a Hermaphroditic Chordate Ciona intestinalis.</title>
        <authorList>
            <person name="Yamada L."/>
            <person name="Harada Y."/>
            <person name="Yamaguchi A."/>
            <person name="Sawada H."/>
        </authorList>
    </citation>
    <scope>NUCLEOTIDE SEQUENCE</scope>
</reference>
<dbReference type="EMBL" id="AB646592">
    <property type="protein sequence ID" value="BAN92382.1"/>
    <property type="molecule type" value="mRNA"/>
</dbReference>
<protein>
    <submittedName>
        <fullName evidence="4">Self-incompatibility-linked fibrinogen-like protein-A</fullName>
    </submittedName>
</protein>
<sequence>MRSIIYCILFVLLENNRIVASKSTPNFTTNNYHTQLQFINVVRKVSRTRNVQLKRKTTCSTVHKVNLVQLQVDNTAIRNQTVTRFLLFQDCNEIYKAGHLKSDVYPIWLQQLYKLTYVFCDMDVQAVSNKTGWITIQKRVNGAINFDRGWQNYVDGFGNVRGEYWIGLENIHALSNQNTTTDWLGSYVTAPRMRIDLHDQDGISAYAEYKLFKVAEAKEKYRLIIAQLNQATAIPSNVPSPITRIWFSTFDNDDQKKCPEIFHSGWWFFACGESNLNGLYPKEGDKNSPSNIFWYYWYTVNENNTAFRSVSMKFQY</sequence>
<dbReference type="PANTHER" id="PTHR19143:SF459">
    <property type="entry name" value="FIBRINOGEN C-TERMINAL DOMAIN-CONTAINING PROTEIN"/>
    <property type="match status" value="1"/>
</dbReference>
<proteinExistence type="evidence at transcript level"/>
<dbReference type="SUPFAM" id="SSF56496">
    <property type="entry name" value="Fibrinogen C-terminal domain-like"/>
    <property type="match status" value="1"/>
</dbReference>
<accession>A0A143RFT1</accession>
<dbReference type="InterPro" id="IPR014716">
    <property type="entry name" value="Fibrinogen_a/b/g_C_1"/>
</dbReference>
<name>A0A143RFT1_CIOIN</name>
<dbReference type="InterPro" id="IPR036056">
    <property type="entry name" value="Fibrinogen-like_C"/>
</dbReference>
<dbReference type="Pfam" id="PF00147">
    <property type="entry name" value="Fibrinogen_C"/>
    <property type="match status" value="1"/>
</dbReference>
<keyword evidence="1" id="KW-1015">Disulfide bond</keyword>
<dbReference type="PANTHER" id="PTHR19143">
    <property type="entry name" value="FIBRINOGEN/TENASCIN/ANGIOPOEITIN"/>
    <property type="match status" value="1"/>
</dbReference>
<evidence type="ECO:0000256" key="2">
    <source>
        <dbReference type="SAM" id="SignalP"/>
    </source>
</evidence>
<evidence type="ECO:0000259" key="3">
    <source>
        <dbReference type="PROSITE" id="PS51406"/>
    </source>
</evidence>
<dbReference type="SMART" id="SM00186">
    <property type="entry name" value="FBG"/>
    <property type="match status" value="1"/>
</dbReference>
<dbReference type="InterPro" id="IPR002181">
    <property type="entry name" value="Fibrinogen_a/b/g_C_dom"/>
</dbReference>
<dbReference type="InterPro" id="IPR050373">
    <property type="entry name" value="Fibrinogen_C-term_domain"/>
</dbReference>
<feature type="signal peptide" evidence="2">
    <location>
        <begin position="1"/>
        <end position="21"/>
    </location>
</feature>
<keyword evidence="2" id="KW-0732">Signal</keyword>
<evidence type="ECO:0000256" key="1">
    <source>
        <dbReference type="ARBA" id="ARBA00023157"/>
    </source>
</evidence>
<dbReference type="AlphaFoldDB" id="A0A143RFT1"/>
<gene>
    <name evidence="4" type="primary">v-Themis-A</name>
</gene>
<dbReference type="CDD" id="cd00087">
    <property type="entry name" value="FReD"/>
    <property type="match status" value="1"/>
</dbReference>
<feature type="chain" id="PRO_5007512779" evidence="2">
    <location>
        <begin position="22"/>
        <end position="316"/>
    </location>
</feature>
<organism evidence="4">
    <name type="scientific">Ciona intestinalis</name>
    <name type="common">Transparent sea squirt</name>
    <name type="synonym">Ascidia intestinalis</name>
    <dbReference type="NCBI Taxonomy" id="7719"/>
    <lineage>
        <taxon>Eukaryota</taxon>
        <taxon>Metazoa</taxon>
        <taxon>Chordata</taxon>
        <taxon>Tunicata</taxon>
        <taxon>Ascidiacea</taxon>
        <taxon>Phlebobranchia</taxon>
        <taxon>Cionidae</taxon>
        <taxon>Ciona</taxon>
    </lineage>
</organism>
<dbReference type="InterPro" id="IPR020837">
    <property type="entry name" value="Fibrinogen_CS"/>
</dbReference>
<feature type="domain" description="Fibrinogen C-terminal" evidence="3">
    <location>
        <begin position="82"/>
        <end position="316"/>
    </location>
</feature>
<evidence type="ECO:0000313" key="4">
    <source>
        <dbReference type="EMBL" id="BAN92382.1"/>
    </source>
</evidence>
<dbReference type="Gene3D" id="4.10.530.10">
    <property type="entry name" value="Gamma-fibrinogen Carboxyl Terminal Fragment, domain 2"/>
    <property type="match status" value="1"/>
</dbReference>
<dbReference type="PROSITE" id="PS00514">
    <property type="entry name" value="FIBRINOGEN_C_1"/>
    <property type="match status" value="1"/>
</dbReference>
<dbReference type="Gene3D" id="3.90.215.10">
    <property type="entry name" value="Gamma Fibrinogen, chain A, domain 1"/>
    <property type="match status" value="1"/>
</dbReference>